<name>A0A1J4J8W3_9EUKA</name>
<dbReference type="Pfam" id="PF00076">
    <property type="entry name" value="RRM_1"/>
    <property type="match status" value="1"/>
</dbReference>
<dbReference type="VEuPathDB" id="TrichDB:TRFO_38267"/>
<dbReference type="Proteomes" id="UP000179807">
    <property type="component" value="Unassembled WGS sequence"/>
</dbReference>
<dbReference type="GO" id="GO:0003723">
    <property type="term" value="F:RNA binding"/>
    <property type="evidence" value="ECO:0007669"/>
    <property type="project" value="UniProtKB-UniRule"/>
</dbReference>
<feature type="region of interest" description="Disordered" evidence="7">
    <location>
        <begin position="1"/>
        <end position="38"/>
    </location>
</feature>
<feature type="domain" description="RRM" evidence="8">
    <location>
        <begin position="37"/>
        <end position="114"/>
    </location>
</feature>
<organism evidence="9 10">
    <name type="scientific">Tritrichomonas foetus</name>
    <dbReference type="NCBI Taxonomy" id="1144522"/>
    <lineage>
        <taxon>Eukaryota</taxon>
        <taxon>Metamonada</taxon>
        <taxon>Parabasalia</taxon>
        <taxon>Tritrichomonadida</taxon>
        <taxon>Tritrichomonadidae</taxon>
        <taxon>Tritrichomonas</taxon>
    </lineage>
</organism>
<dbReference type="AlphaFoldDB" id="A0A1J4J8W3"/>
<feature type="region of interest" description="Disordered" evidence="7">
    <location>
        <begin position="111"/>
        <end position="197"/>
    </location>
</feature>
<dbReference type="CDD" id="cd00590">
    <property type="entry name" value="RRM_SF"/>
    <property type="match status" value="1"/>
</dbReference>
<evidence type="ECO:0000256" key="4">
    <source>
        <dbReference type="ARBA" id="ARBA00023187"/>
    </source>
</evidence>
<evidence type="ECO:0000256" key="2">
    <source>
        <dbReference type="ARBA" id="ARBA00022664"/>
    </source>
</evidence>
<keyword evidence="3 6" id="KW-0694">RNA-binding</keyword>
<protein>
    <submittedName>
        <fullName evidence="9">Splicing factor, arginine/serine-rich</fullName>
    </submittedName>
</protein>
<evidence type="ECO:0000256" key="6">
    <source>
        <dbReference type="PROSITE-ProRule" id="PRU00176"/>
    </source>
</evidence>
<dbReference type="InterPro" id="IPR012677">
    <property type="entry name" value="Nucleotide-bd_a/b_plait_sf"/>
</dbReference>
<dbReference type="GO" id="GO:0005634">
    <property type="term" value="C:nucleus"/>
    <property type="evidence" value="ECO:0007669"/>
    <property type="project" value="UniProtKB-SubCell"/>
</dbReference>
<sequence length="197" mass="22957">MSSDEDNNSGSPTPRGDSSSDNEERSPPPPKEKPVVFPLHVGNISYSTTESTLRDTFSKYGQVSAANVVKNHDGSSRGHAFVDMDTEDNAKLAISKLDGTELDGRTITVQFKKSRDELHRDGRPPRSSRDRFDDRRGRDRRSSSRYDRYDRDDRYYDRRDRYREDRHRSRRSYDYDSPPPRHRRSRSPRGRRNDSSE</sequence>
<evidence type="ECO:0000313" key="10">
    <source>
        <dbReference type="Proteomes" id="UP000179807"/>
    </source>
</evidence>
<dbReference type="PROSITE" id="PS50102">
    <property type="entry name" value="RRM"/>
    <property type="match status" value="1"/>
</dbReference>
<evidence type="ECO:0000256" key="3">
    <source>
        <dbReference type="ARBA" id="ARBA00022884"/>
    </source>
</evidence>
<dbReference type="InterPro" id="IPR000504">
    <property type="entry name" value="RRM_dom"/>
</dbReference>
<comment type="subcellular location">
    <subcellularLocation>
        <location evidence="1">Nucleus</location>
    </subcellularLocation>
</comment>
<evidence type="ECO:0000256" key="5">
    <source>
        <dbReference type="ARBA" id="ARBA00023242"/>
    </source>
</evidence>
<dbReference type="SMART" id="SM00360">
    <property type="entry name" value="RRM"/>
    <property type="match status" value="1"/>
</dbReference>
<comment type="caution">
    <text evidence="9">The sequence shown here is derived from an EMBL/GenBank/DDBJ whole genome shotgun (WGS) entry which is preliminary data.</text>
</comment>
<dbReference type="GO" id="GO:0008380">
    <property type="term" value="P:RNA splicing"/>
    <property type="evidence" value="ECO:0007669"/>
    <property type="project" value="UniProtKB-KW"/>
</dbReference>
<evidence type="ECO:0000313" key="9">
    <source>
        <dbReference type="EMBL" id="OHS95622.1"/>
    </source>
</evidence>
<dbReference type="GO" id="GO:0006397">
    <property type="term" value="P:mRNA processing"/>
    <property type="evidence" value="ECO:0007669"/>
    <property type="project" value="UniProtKB-KW"/>
</dbReference>
<keyword evidence="4" id="KW-0508">mRNA splicing</keyword>
<feature type="compositionally biased region" description="Polar residues" evidence="7">
    <location>
        <begin position="8"/>
        <end position="19"/>
    </location>
</feature>
<evidence type="ECO:0000256" key="1">
    <source>
        <dbReference type="ARBA" id="ARBA00004123"/>
    </source>
</evidence>
<proteinExistence type="predicted"/>
<keyword evidence="5" id="KW-0539">Nucleus</keyword>
<feature type="compositionally biased region" description="Basic residues" evidence="7">
    <location>
        <begin position="180"/>
        <end position="190"/>
    </location>
</feature>
<gene>
    <name evidence="9" type="ORF">TRFO_38267</name>
</gene>
<dbReference type="Gene3D" id="3.30.70.330">
    <property type="match status" value="1"/>
</dbReference>
<accession>A0A1J4J8W3</accession>
<keyword evidence="2" id="KW-0507">mRNA processing</keyword>
<evidence type="ECO:0000259" key="8">
    <source>
        <dbReference type="PROSITE" id="PS50102"/>
    </source>
</evidence>
<dbReference type="RefSeq" id="XP_068348759.1">
    <property type="nucleotide sequence ID" value="XM_068511942.1"/>
</dbReference>
<keyword evidence="10" id="KW-1185">Reference proteome</keyword>
<dbReference type="InterPro" id="IPR051106">
    <property type="entry name" value="RNA-bind/splicing_reg"/>
</dbReference>
<dbReference type="PANTHER" id="PTHR48028">
    <property type="entry name" value="GLYCINE-RICH RNA-BINDING PROTEIN RZ1A"/>
    <property type="match status" value="1"/>
</dbReference>
<evidence type="ECO:0000256" key="7">
    <source>
        <dbReference type="SAM" id="MobiDB-lite"/>
    </source>
</evidence>
<dbReference type="PANTHER" id="PTHR48028:SF4">
    <property type="entry name" value="SC35-LIKE SPLICING FACTOR"/>
    <property type="match status" value="1"/>
</dbReference>
<feature type="compositionally biased region" description="Basic and acidic residues" evidence="7">
    <location>
        <begin position="22"/>
        <end position="34"/>
    </location>
</feature>
<dbReference type="InterPro" id="IPR035979">
    <property type="entry name" value="RBD_domain_sf"/>
</dbReference>
<dbReference type="GeneID" id="94846646"/>
<reference evidence="9" key="1">
    <citation type="submission" date="2016-10" db="EMBL/GenBank/DDBJ databases">
        <authorList>
            <person name="Benchimol M."/>
            <person name="Almeida L.G."/>
            <person name="Vasconcelos A.T."/>
            <person name="Perreira-Neves A."/>
            <person name="Rosa I.A."/>
            <person name="Tasca T."/>
            <person name="Bogo M.R."/>
            <person name="de Souza W."/>
        </authorList>
    </citation>
    <scope>NUCLEOTIDE SEQUENCE [LARGE SCALE GENOMIC DNA]</scope>
    <source>
        <strain evidence="9">K</strain>
    </source>
</reference>
<dbReference type="SUPFAM" id="SSF54928">
    <property type="entry name" value="RNA-binding domain, RBD"/>
    <property type="match status" value="1"/>
</dbReference>
<dbReference type="OrthoDB" id="439808at2759"/>
<feature type="compositionally biased region" description="Basic and acidic residues" evidence="7">
    <location>
        <begin position="113"/>
        <end position="174"/>
    </location>
</feature>
<dbReference type="EMBL" id="MLAK01001233">
    <property type="protein sequence ID" value="OHS95622.1"/>
    <property type="molecule type" value="Genomic_DNA"/>
</dbReference>